<dbReference type="InterPro" id="IPR011009">
    <property type="entry name" value="Kinase-like_dom_sf"/>
</dbReference>
<evidence type="ECO:0000256" key="3">
    <source>
        <dbReference type="SAM" id="MobiDB-lite"/>
    </source>
</evidence>
<dbReference type="GO" id="GO:0005524">
    <property type="term" value="F:ATP binding"/>
    <property type="evidence" value="ECO:0007669"/>
    <property type="project" value="InterPro"/>
</dbReference>
<dbReference type="InterPro" id="IPR036028">
    <property type="entry name" value="SH3-like_dom_sf"/>
</dbReference>
<keyword evidence="1 2" id="KW-0728">SH3 domain</keyword>
<dbReference type="InterPro" id="IPR001452">
    <property type="entry name" value="SH3_domain"/>
</dbReference>
<evidence type="ECO:0000259" key="4">
    <source>
        <dbReference type="PROSITE" id="PS50002"/>
    </source>
</evidence>
<evidence type="ECO:0000256" key="1">
    <source>
        <dbReference type="ARBA" id="ARBA00022443"/>
    </source>
</evidence>
<feature type="region of interest" description="Disordered" evidence="3">
    <location>
        <begin position="296"/>
        <end position="366"/>
    </location>
</feature>
<evidence type="ECO:0000256" key="2">
    <source>
        <dbReference type="PROSITE-ProRule" id="PRU00192"/>
    </source>
</evidence>
<sequence length="446" mass="50048">MSQHSNKFVVQVHGFCCSSKILTIVMEYMEKGSLFDILHGDGRKEICLNGFDRLRMARQVSMGVTFLHANKILHRDIKSLNILVSRDGICKLADFGSARLVTNTDVSEYFTADVGTPLWMAPEVRNGDTYNLPADLFSLGIVLYEIFENCLPNYNQKERAIEINDIQFPSACLVIPLLNLDPSLRPTAESTARKLDFLLRFYMEKLDIEGDTTIDKESIMTSPVGTLSRETQILNSILIEGFEVIMNLVDDDTEDSELDYDDQFEDIDIEERDCEGTLNRKKARSFSAARTKSYVAQTSQKLEKRSSSKSSPRVAAPPLLRSISQNNGPKLKHSLVHQQQPLTPKSVDNGNLVSPQSKSLKSSHEDIGRVSYSSSGKENFIISPSKSDQPSCGRMLYSFVPENPGELSVLVDEQVEVLGVNGEWAECRTADNRFGWVPLNYVHILF</sequence>
<dbReference type="InterPro" id="IPR008271">
    <property type="entry name" value="Ser/Thr_kinase_AS"/>
</dbReference>
<dbReference type="SMART" id="SM00220">
    <property type="entry name" value="S_TKc"/>
    <property type="match status" value="1"/>
</dbReference>
<accession>A0A6B2L2T3</accession>
<dbReference type="Pfam" id="PF00069">
    <property type="entry name" value="Pkinase"/>
    <property type="match status" value="1"/>
</dbReference>
<dbReference type="EMBL" id="GIBP01002252">
    <property type="protein sequence ID" value="NDV31221.1"/>
    <property type="molecule type" value="Transcribed_RNA"/>
</dbReference>
<organism evidence="6">
    <name type="scientific">Arcella intermedia</name>
    <dbReference type="NCBI Taxonomy" id="1963864"/>
    <lineage>
        <taxon>Eukaryota</taxon>
        <taxon>Amoebozoa</taxon>
        <taxon>Tubulinea</taxon>
        <taxon>Elardia</taxon>
        <taxon>Arcellinida</taxon>
        <taxon>Sphaerothecina</taxon>
        <taxon>Arcellidae</taxon>
        <taxon>Arcella</taxon>
    </lineage>
</organism>
<name>A0A6B2L2T3_9EUKA</name>
<dbReference type="SMART" id="SM00326">
    <property type="entry name" value="SH3"/>
    <property type="match status" value="1"/>
</dbReference>
<dbReference type="SUPFAM" id="SSF50044">
    <property type="entry name" value="SH3-domain"/>
    <property type="match status" value="1"/>
</dbReference>
<dbReference type="SUPFAM" id="SSF56112">
    <property type="entry name" value="Protein kinase-like (PK-like)"/>
    <property type="match status" value="1"/>
</dbReference>
<reference evidence="6" key="1">
    <citation type="journal article" date="2020" name="J. Eukaryot. Microbiol.">
        <title>De novo Sequencing, Assembly and Annotation of the Transcriptome for the Free-Living Testate Amoeba Arcella intermedia.</title>
        <authorList>
            <person name="Ribeiro G.M."/>
            <person name="Porfirio-Sousa A.L."/>
            <person name="Maurer-Alcala X.X."/>
            <person name="Katz L.A."/>
            <person name="Lahr D.J.G."/>
        </authorList>
    </citation>
    <scope>NUCLEOTIDE SEQUENCE</scope>
</reference>
<evidence type="ECO:0000259" key="5">
    <source>
        <dbReference type="PROSITE" id="PS50011"/>
    </source>
</evidence>
<proteinExistence type="predicted"/>
<evidence type="ECO:0000313" key="6">
    <source>
        <dbReference type="EMBL" id="NDV31221.1"/>
    </source>
</evidence>
<dbReference type="PROSITE" id="PS00108">
    <property type="entry name" value="PROTEIN_KINASE_ST"/>
    <property type="match status" value="1"/>
</dbReference>
<dbReference type="GO" id="GO:0004672">
    <property type="term" value="F:protein kinase activity"/>
    <property type="evidence" value="ECO:0007669"/>
    <property type="project" value="InterPro"/>
</dbReference>
<dbReference type="PANTHER" id="PTHR23257">
    <property type="entry name" value="SERINE-THREONINE PROTEIN KINASE"/>
    <property type="match status" value="1"/>
</dbReference>
<dbReference type="PROSITE" id="PS50002">
    <property type="entry name" value="SH3"/>
    <property type="match status" value="1"/>
</dbReference>
<dbReference type="PROSITE" id="PS50011">
    <property type="entry name" value="PROTEIN_KINASE_DOM"/>
    <property type="match status" value="1"/>
</dbReference>
<dbReference type="Gene3D" id="2.30.30.40">
    <property type="entry name" value="SH3 Domains"/>
    <property type="match status" value="1"/>
</dbReference>
<dbReference type="InterPro" id="IPR050167">
    <property type="entry name" value="Ser_Thr_protein_kinase"/>
</dbReference>
<feature type="domain" description="SH3" evidence="4">
    <location>
        <begin position="388"/>
        <end position="446"/>
    </location>
</feature>
<dbReference type="AlphaFoldDB" id="A0A6B2L2T3"/>
<feature type="domain" description="Protein kinase" evidence="5">
    <location>
        <begin position="1"/>
        <end position="198"/>
    </location>
</feature>
<dbReference type="Pfam" id="PF07653">
    <property type="entry name" value="SH3_2"/>
    <property type="match status" value="1"/>
</dbReference>
<dbReference type="InterPro" id="IPR000719">
    <property type="entry name" value="Prot_kinase_dom"/>
</dbReference>
<protein>
    <recommendedName>
        <fullName evidence="7">Protein kinase domain-containing protein</fullName>
    </recommendedName>
</protein>
<dbReference type="Gene3D" id="1.10.510.10">
    <property type="entry name" value="Transferase(Phosphotransferase) domain 1"/>
    <property type="match status" value="1"/>
</dbReference>
<evidence type="ECO:0008006" key="7">
    <source>
        <dbReference type="Google" id="ProtNLM"/>
    </source>
</evidence>
<feature type="compositionally biased region" description="Polar residues" evidence="3">
    <location>
        <begin position="336"/>
        <end position="360"/>
    </location>
</feature>